<dbReference type="AlphaFoldDB" id="R7AJY2"/>
<gene>
    <name evidence="1" type="ORF">BN656_02182</name>
</gene>
<protein>
    <submittedName>
        <fullName evidence="1">Uncharacterized protein</fullName>
    </submittedName>
</protein>
<proteinExistence type="predicted"/>
<evidence type="ECO:0000313" key="2">
    <source>
        <dbReference type="Proteomes" id="UP000018141"/>
    </source>
</evidence>
<evidence type="ECO:0000313" key="1">
    <source>
        <dbReference type="EMBL" id="CDD58685.1"/>
    </source>
</evidence>
<organism evidence="1 2">
    <name type="scientific">Bacteroides pectinophilus CAG:437</name>
    <dbReference type="NCBI Taxonomy" id="1263051"/>
    <lineage>
        <taxon>Bacteria</taxon>
        <taxon>Bacillati</taxon>
        <taxon>Bacillota</taxon>
        <taxon>Clostridia</taxon>
        <taxon>Eubacteriales</taxon>
    </lineage>
</organism>
<sequence>MSSGRNMEAESSILKGYDGRYDMADMVIST</sequence>
<name>R7AJY2_9FIRM</name>
<comment type="caution">
    <text evidence="1">The sequence shown here is derived from an EMBL/GenBank/DDBJ whole genome shotgun (WGS) entry which is preliminary data.</text>
</comment>
<dbReference type="EMBL" id="CBHH010000059">
    <property type="protein sequence ID" value="CDD58685.1"/>
    <property type="molecule type" value="Genomic_DNA"/>
</dbReference>
<accession>R7AJY2</accession>
<dbReference type="Proteomes" id="UP000018141">
    <property type="component" value="Unassembled WGS sequence"/>
</dbReference>
<reference evidence="1" key="1">
    <citation type="submission" date="2012-11" db="EMBL/GenBank/DDBJ databases">
        <title>Dependencies among metagenomic species, viruses, plasmids and units of genetic variation.</title>
        <authorList>
            <person name="Nielsen H.B."/>
            <person name="Almeida M."/>
            <person name="Juncker A.S."/>
            <person name="Rasmussen S."/>
            <person name="Li J."/>
            <person name="Sunagawa S."/>
            <person name="Plichta D."/>
            <person name="Gautier L."/>
            <person name="Le Chatelier E."/>
            <person name="Peletier E."/>
            <person name="Bonde I."/>
            <person name="Nielsen T."/>
            <person name="Manichanh C."/>
            <person name="Arumugam M."/>
            <person name="Batto J."/>
            <person name="Santos M.B.Q.D."/>
            <person name="Blom N."/>
            <person name="Borruel N."/>
            <person name="Burgdorf K.S."/>
            <person name="Boumezbeur F."/>
            <person name="Casellas F."/>
            <person name="Dore J."/>
            <person name="Guarner F."/>
            <person name="Hansen T."/>
            <person name="Hildebrand F."/>
            <person name="Kaas R.S."/>
            <person name="Kennedy S."/>
            <person name="Kristiansen K."/>
            <person name="Kultima J.R."/>
            <person name="Leonard P."/>
            <person name="Levenez F."/>
            <person name="Lund O."/>
            <person name="Moumen B."/>
            <person name="Le Paslier D."/>
            <person name="Pons N."/>
            <person name="Pedersen O."/>
            <person name="Prifti E."/>
            <person name="Qin J."/>
            <person name="Raes J."/>
            <person name="Tap J."/>
            <person name="Tims S."/>
            <person name="Ussery D.W."/>
            <person name="Yamada T."/>
            <person name="MetaHit consortium"/>
            <person name="Renault P."/>
            <person name="Sicheritz-Ponten T."/>
            <person name="Bork P."/>
            <person name="Wang J."/>
            <person name="Brunak S."/>
            <person name="Ehrlich S.D."/>
        </authorList>
    </citation>
    <scope>NUCLEOTIDE SEQUENCE [LARGE SCALE GENOMIC DNA]</scope>
</reference>